<accession>A0A502EFE0</accession>
<dbReference type="Proteomes" id="UP000320095">
    <property type="component" value="Unassembled WGS sequence"/>
</dbReference>
<comment type="caution">
    <text evidence="4">The sequence shown here is derived from an EMBL/GenBank/DDBJ whole genome shotgun (WGS) entry which is preliminary data.</text>
</comment>
<name>A0A502EFE0_9MYCO</name>
<feature type="compositionally biased region" description="Polar residues" evidence="1">
    <location>
        <begin position="351"/>
        <end position="360"/>
    </location>
</feature>
<dbReference type="InterPro" id="IPR000160">
    <property type="entry name" value="GGDEF_dom"/>
</dbReference>
<organism evidence="4 5">
    <name type="scientific">Mycolicibacterium hodleri</name>
    <dbReference type="NCBI Taxonomy" id="49897"/>
    <lineage>
        <taxon>Bacteria</taxon>
        <taxon>Bacillati</taxon>
        <taxon>Actinomycetota</taxon>
        <taxon>Actinomycetes</taxon>
        <taxon>Mycobacteriales</taxon>
        <taxon>Mycobacteriaceae</taxon>
        <taxon>Mycolicibacterium</taxon>
    </lineage>
</organism>
<dbReference type="OrthoDB" id="4635628at2"/>
<dbReference type="PROSITE" id="PS50887">
    <property type="entry name" value="GGDEF"/>
    <property type="match status" value="1"/>
</dbReference>
<feature type="compositionally biased region" description="Acidic residues" evidence="1">
    <location>
        <begin position="364"/>
        <end position="377"/>
    </location>
</feature>
<dbReference type="SUPFAM" id="SSF55073">
    <property type="entry name" value="Nucleotide cyclase"/>
    <property type="match status" value="1"/>
</dbReference>
<evidence type="ECO:0000259" key="3">
    <source>
        <dbReference type="PROSITE" id="PS50887"/>
    </source>
</evidence>
<feature type="region of interest" description="Disordered" evidence="1">
    <location>
        <begin position="347"/>
        <end position="377"/>
    </location>
</feature>
<dbReference type="PANTHER" id="PTHR33121">
    <property type="entry name" value="CYCLIC DI-GMP PHOSPHODIESTERASE PDEF"/>
    <property type="match status" value="1"/>
</dbReference>
<keyword evidence="2" id="KW-0472">Membrane</keyword>
<dbReference type="SMART" id="SM00267">
    <property type="entry name" value="GGDEF"/>
    <property type="match status" value="1"/>
</dbReference>
<dbReference type="PANTHER" id="PTHR33121:SF79">
    <property type="entry name" value="CYCLIC DI-GMP PHOSPHODIESTERASE PDED-RELATED"/>
    <property type="match status" value="1"/>
</dbReference>
<dbReference type="Gene3D" id="3.30.70.270">
    <property type="match status" value="1"/>
</dbReference>
<dbReference type="InterPro" id="IPR050706">
    <property type="entry name" value="Cyclic-di-GMP_PDE-like"/>
</dbReference>
<dbReference type="RefSeq" id="WP_140689061.1">
    <property type="nucleotide sequence ID" value="NZ_RCZG01000002.1"/>
</dbReference>
<feature type="transmembrane region" description="Helical" evidence="2">
    <location>
        <begin position="63"/>
        <end position="80"/>
    </location>
</feature>
<keyword evidence="5" id="KW-1185">Reference proteome</keyword>
<evidence type="ECO:0000256" key="2">
    <source>
        <dbReference type="SAM" id="Phobius"/>
    </source>
</evidence>
<dbReference type="Pfam" id="PF00990">
    <property type="entry name" value="GGDEF"/>
    <property type="match status" value="1"/>
</dbReference>
<feature type="transmembrane region" description="Helical" evidence="2">
    <location>
        <begin position="163"/>
        <end position="185"/>
    </location>
</feature>
<evidence type="ECO:0000256" key="1">
    <source>
        <dbReference type="SAM" id="MobiDB-lite"/>
    </source>
</evidence>
<evidence type="ECO:0000313" key="4">
    <source>
        <dbReference type="EMBL" id="TPG35759.1"/>
    </source>
</evidence>
<feature type="transmembrane region" description="Helical" evidence="2">
    <location>
        <begin position="34"/>
        <end position="51"/>
    </location>
</feature>
<evidence type="ECO:0000313" key="5">
    <source>
        <dbReference type="Proteomes" id="UP000320095"/>
    </source>
</evidence>
<reference evidence="4 5" key="1">
    <citation type="journal article" date="2019" name="Environ. Microbiol.">
        <title>Species interactions and distinct microbial communities in high Arctic permafrost affected cryosols are associated with the CH4 and CO2 gas fluxes.</title>
        <authorList>
            <person name="Altshuler I."/>
            <person name="Hamel J."/>
            <person name="Turney S."/>
            <person name="Magnuson E."/>
            <person name="Levesque R."/>
            <person name="Greer C."/>
            <person name="Whyte L.G."/>
        </authorList>
    </citation>
    <scope>NUCLEOTIDE SEQUENCE [LARGE SCALE GENOMIC DNA]</scope>
    <source>
        <strain evidence="4 5">S5.20</strain>
    </source>
</reference>
<feature type="transmembrane region" description="Helical" evidence="2">
    <location>
        <begin position="136"/>
        <end position="156"/>
    </location>
</feature>
<dbReference type="AlphaFoldDB" id="A0A502EFE0"/>
<keyword evidence="2" id="KW-0812">Transmembrane</keyword>
<keyword evidence="2" id="KW-1133">Transmembrane helix</keyword>
<sequence>MSVAARRWLHSEDRYYWITSYLATRGLQRATCRLIAANMLALSAIPLILMLSDLGPKGSRNRWLAVAVSVCCIAMASLWLKSSWPTRLQSRLCVGIGSILIAIACLIDANAAIGLVGAGAFVVVAAFTAMFHDGWLLAYTWLVGAATLLALAVRVFGFAPAVAIAGIALFTIINAFVVFICRSVIRLVDTDVPYGELEPLTGLLTRDAFSDRVATIVARDRVNDRFLAIVVVSLDSFSLLTAMRGDADGNQARVAIGHRISETLRRDAVLAHIGESEYLVADTFHTTDATVLTERLHHTVRTSPHRLTASIGVVLTPLNQLVGHPPHDVVEELITIAMTNVYTARMDGGHSTRTTANPRLTSLEDLDSDGWDDDLSA</sequence>
<dbReference type="EMBL" id="RCZG01000002">
    <property type="protein sequence ID" value="TPG35759.1"/>
    <property type="molecule type" value="Genomic_DNA"/>
</dbReference>
<dbReference type="GO" id="GO:0071111">
    <property type="term" value="F:cyclic-guanylate-specific phosphodiesterase activity"/>
    <property type="evidence" value="ECO:0007669"/>
    <property type="project" value="InterPro"/>
</dbReference>
<protein>
    <submittedName>
        <fullName evidence="4">Diguanylate cyclase</fullName>
    </submittedName>
</protein>
<feature type="domain" description="GGDEF" evidence="3">
    <location>
        <begin position="225"/>
        <end position="357"/>
    </location>
</feature>
<dbReference type="InterPro" id="IPR029787">
    <property type="entry name" value="Nucleotide_cyclase"/>
</dbReference>
<feature type="transmembrane region" description="Helical" evidence="2">
    <location>
        <begin position="92"/>
        <end position="124"/>
    </location>
</feature>
<dbReference type="InterPro" id="IPR043128">
    <property type="entry name" value="Rev_trsase/Diguanyl_cyclase"/>
</dbReference>
<proteinExistence type="predicted"/>
<gene>
    <name evidence="4" type="ORF">EAH80_06755</name>
</gene>